<dbReference type="SMART" id="SM00382">
    <property type="entry name" value="AAA"/>
    <property type="match status" value="2"/>
</dbReference>
<keyword evidence="8" id="KW-0067">ATP-binding</keyword>
<keyword evidence="9" id="KW-0648">Protein biosynthesis</keyword>
<dbReference type="PROSITE" id="PS00211">
    <property type="entry name" value="ABC_TRANSPORTER_1"/>
    <property type="match status" value="2"/>
</dbReference>
<proteinExistence type="inferred from homology"/>
<dbReference type="InterPro" id="IPR027417">
    <property type="entry name" value="P-loop_NTPase"/>
</dbReference>
<evidence type="ECO:0000313" key="13">
    <source>
        <dbReference type="EMBL" id="KAK7248948.1"/>
    </source>
</evidence>
<comment type="similarity">
    <text evidence="3">Belongs to the ABC transporter superfamily. ABCF family. EF3 subfamily.</text>
</comment>
<keyword evidence="13" id="KW-0418">Kinase</keyword>
<evidence type="ECO:0000259" key="12">
    <source>
        <dbReference type="PROSITE" id="PS50893"/>
    </source>
</evidence>
<evidence type="ECO:0000256" key="10">
    <source>
        <dbReference type="ARBA" id="ARBA00049360"/>
    </source>
</evidence>
<keyword evidence="14" id="KW-1185">Reference proteome</keyword>
<dbReference type="Pfam" id="PF00005">
    <property type="entry name" value="ABC_tran"/>
    <property type="match status" value="2"/>
</dbReference>
<feature type="domain" description="ABC transporter" evidence="12">
    <location>
        <begin position="412"/>
        <end position="629"/>
    </location>
</feature>
<dbReference type="SUPFAM" id="SSF48371">
    <property type="entry name" value="ARM repeat"/>
    <property type="match status" value="1"/>
</dbReference>
<name>A0ABR1G718_AURAN</name>
<evidence type="ECO:0000256" key="8">
    <source>
        <dbReference type="ARBA" id="ARBA00022840"/>
    </source>
</evidence>
<dbReference type="Pfam" id="PF24984">
    <property type="entry name" value="HEAT_EF3_GNC1"/>
    <property type="match status" value="1"/>
</dbReference>
<evidence type="ECO:0000256" key="11">
    <source>
        <dbReference type="SAM" id="MobiDB-lite"/>
    </source>
</evidence>
<dbReference type="CDD" id="cd03221">
    <property type="entry name" value="ABCF_EF-3"/>
    <property type="match status" value="1"/>
</dbReference>
<dbReference type="InterPro" id="IPR047038">
    <property type="entry name" value="eEF3_chromodomain-like_sf"/>
</dbReference>
<evidence type="ECO:0000256" key="7">
    <source>
        <dbReference type="ARBA" id="ARBA00022768"/>
    </source>
</evidence>
<feature type="region of interest" description="Disordered" evidence="11">
    <location>
        <begin position="1"/>
        <end position="32"/>
    </location>
</feature>
<dbReference type="InterPro" id="IPR003439">
    <property type="entry name" value="ABC_transporter-like_ATP-bd"/>
</dbReference>
<evidence type="ECO:0000313" key="14">
    <source>
        <dbReference type="Proteomes" id="UP001363151"/>
    </source>
</evidence>
<dbReference type="InterPro" id="IPR003593">
    <property type="entry name" value="AAA+_ATPase"/>
</dbReference>
<evidence type="ECO:0000256" key="5">
    <source>
        <dbReference type="ARBA" id="ARBA00022737"/>
    </source>
</evidence>
<dbReference type="EMBL" id="JBBJCI010000084">
    <property type="protein sequence ID" value="KAK7248948.1"/>
    <property type="molecule type" value="Genomic_DNA"/>
</dbReference>
<dbReference type="InterPro" id="IPR017871">
    <property type="entry name" value="ABC_transporter-like_CS"/>
</dbReference>
<accession>A0ABR1G718</accession>
<feature type="domain" description="ABC transporter" evidence="12">
    <location>
        <begin position="656"/>
        <end position="995"/>
    </location>
</feature>
<comment type="caution">
    <text evidence="13">The sequence shown here is derived from an EMBL/GenBank/DDBJ whole genome shotgun (WGS) entry which is preliminary data.</text>
</comment>
<dbReference type="Gene3D" id="3.40.50.300">
    <property type="entry name" value="P-loop containing nucleotide triphosphate hydrolases"/>
    <property type="match status" value="2"/>
</dbReference>
<keyword evidence="6" id="KW-0547">Nucleotide-binding</keyword>
<dbReference type="Pfam" id="PF24987">
    <property type="entry name" value="HEAT_EF3_N"/>
    <property type="match status" value="1"/>
</dbReference>
<protein>
    <submittedName>
        <fullName evidence="13">Protein kinase regulator</fullName>
    </submittedName>
</protein>
<dbReference type="InterPro" id="IPR016024">
    <property type="entry name" value="ARM-type_fold"/>
</dbReference>
<evidence type="ECO:0000256" key="3">
    <source>
        <dbReference type="ARBA" id="ARBA00011054"/>
    </source>
</evidence>
<gene>
    <name evidence="13" type="primary">TEF3</name>
    <name evidence="13" type="ORF">SO694_00043126</name>
</gene>
<evidence type="ECO:0000256" key="2">
    <source>
        <dbReference type="ARBA" id="ARBA00004815"/>
    </source>
</evidence>
<dbReference type="Proteomes" id="UP001363151">
    <property type="component" value="Unassembled WGS sequence"/>
</dbReference>
<evidence type="ECO:0000256" key="9">
    <source>
        <dbReference type="ARBA" id="ARBA00022917"/>
    </source>
</evidence>
<dbReference type="Gene3D" id="1.25.10.10">
    <property type="entry name" value="Leucine-rich Repeat Variant"/>
    <property type="match status" value="1"/>
</dbReference>
<evidence type="ECO:0000256" key="4">
    <source>
        <dbReference type="ARBA" id="ARBA00022490"/>
    </source>
</evidence>
<dbReference type="GO" id="GO:0016301">
    <property type="term" value="F:kinase activity"/>
    <property type="evidence" value="ECO:0007669"/>
    <property type="project" value="UniProtKB-KW"/>
</dbReference>
<organism evidence="13 14">
    <name type="scientific">Aureococcus anophagefferens</name>
    <name type="common">Harmful bloom alga</name>
    <dbReference type="NCBI Taxonomy" id="44056"/>
    <lineage>
        <taxon>Eukaryota</taxon>
        <taxon>Sar</taxon>
        <taxon>Stramenopiles</taxon>
        <taxon>Ochrophyta</taxon>
        <taxon>Pelagophyceae</taxon>
        <taxon>Pelagomonadales</taxon>
        <taxon>Pelagomonadaceae</taxon>
        <taxon>Aureococcus</taxon>
    </lineage>
</organism>
<evidence type="ECO:0000256" key="6">
    <source>
        <dbReference type="ARBA" id="ARBA00022741"/>
    </source>
</evidence>
<sequence>MSSSIGKPNVSKPAPAGKKPAGDKKPAGPPAAVVAEAKKVKGDAPKAAAALAKAFATPDDAAFWLLSEVADAKLAPWILANYAAVLEACGSKKGPVKAAAKAALAACVPVLPAEAAPLELPCLFKAMAVEQQWPARVAALERLTALCALAPKQVAACLPGVVPEVTPCLWDTKKEVAAAAKAAMTACFGLCGNRDVEPVLPKLISAAVRPKEVPECVHSLAATTFVQSVDAPTLAVVVPLLSRALGERGAGATALKRQAALIICNMSKLVDDARDAAPFLPKLLPGLVKLADEMSDPEAREVCERSVELMKRLEAKCSGLAKGAEVETKVAEAFGSKVGAAKGDAAVAKAYVLDVCNALASRRCFAGAEWAKAPKAVGWCLPGGEAAAAAAMDAAAAMMVVEEEEEEEDTAEQLCDCKFTLAYGTKILLHNTQMKLKRGHKYGLLGGNDCGKTTLMRSIANGQLEGFPPADEVKTVFVEADIMGELSHYACLDYIFNDARIQACGASREDVSAIMLKVGFSKKMLTDAVTTLSGGWRMKLALARAMLQDADILLMDEPTNHLDVMNVKWVKDYIKGLTNVTAIMVSHDSGLLNDVCNHILEIKDLKLSCFRGNLSAFVKVHPEARAYFELKSNKLKFSFPKPGPIEGVKSKGKALIKVVDVSFKYPTSEKNIIEKATVQVSLSSRVACVGPNGAGKSTLIKNLTGEVEPCTGTVWAHPNARIGYIAQHAFHHIESHLNKTPNEYIRWRYAGGDDKEAIAKDTMQLSEKEEAAQKQQIEYVVTDPETLKQTKSKRVIARLTGERKTNKSTKENDYEVQWKAPYDGEDHKVYFGLKKLIKYGWEKAAKKVDVKVAQAASGMFRPLTQANVETHLKNVGLEAEFATHHRISALSGGQKVKVVLGAAMWMQPHIVILDEPTNYLDRESLGALADAIRDFEGGVVIISHNNDFTTALCPETWVVEKDEDGISRPNCQGDPEWMKNALATKCDDQHAITEVTDQFGNVSEVKQKKTLSKKEVKNMIKKVKDMIKKGLELDEDEEAFAEEHELWK</sequence>
<keyword evidence="5" id="KW-0677">Repeat</keyword>
<dbReference type="PANTHER" id="PTHR19211:SF5">
    <property type="entry name" value="ELONGATION FACTOR 3A-RELATED"/>
    <property type="match status" value="1"/>
</dbReference>
<keyword evidence="13" id="KW-0808">Transferase</keyword>
<comment type="catalytic activity">
    <reaction evidence="10">
        <text>ATP + H2O = ADP + phosphate + H(+)</text>
        <dbReference type="Rhea" id="RHEA:13065"/>
        <dbReference type="ChEBI" id="CHEBI:15377"/>
        <dbReference type="ChEBI" id="CHEBI:15378"/>
        <dbReference type="ChEBI" id="CHEBI:30616"/>
        <dbReference type="ChEBI" id="CHEBI:43474"/>
        <dbReference type="ChEBI" id="CHEBI:456216"/>
    </reaction>
</comment>
<dbReference type="PANTHER" id="PTHR19211">
    <property type="entry name" value="ATP-BINDING TRANSPORT PROTEIN-RELATED"/>
    <property type="match status" value="1"/>
</dbReference>
<comment type="pathway">
    <text evidence="2">Protein biosynthesis; polypeptide chain elongation.</text>
</comment>
<evidence type="ECO:0000256" key="1">
    <source>
        <dbReference type="ARBA" id="ARBA00004496"/>
    </source>
</evidence>
<comment type="subcellular location">
    <subcellularLocation>
        <location evidence="1">Cytoplasm</location>
    </subcellularLocation>
</comment>
<reference evidence="13 14" key="1">
    <citation type="submission" date="2024-03" db="EMBL/GenBank/DDBJ databases">
        <title>Aureococcus anophagefferens CCMP1851 and Kratosvirus quantuckense: Draft genome of a second virus-susceptible host strain in the model system.</title>
        <authorList>
            <person name="Chase E."/>
            <person name="Truchon A.R."/>
            <person name="Schepens W."/>
            <person name="Wilhelm S.W."/>
        </authorList>
    </citation>
    <scope>NUCLEOTIDE SEQUENCE [LARGE SCALE GENOMIC DNA]</scope>
    <source>
        <strain evidence="13 14">CCMP1851</strain>
    </source>
</reference>
<dbReference type="InterPro" id="IPR050611">
    <property type="entry name" value="ABCF"/>
</dbReference>
<keyword evidence="4" id="KW-0963">Cytoplasm</keyword>
<dbReference type="SUPFAM" id="SSF52540">
    <property type="entry name" value="P-loop containing nucleoside triphosphate hydrolases"/>
    <property type="match status" value="2"/>
</dbReference>
<keyword evidence="7" id="KW-0251">Elongation factor</keyword>
<dbReference type="Gene3D" id="2.40.50.990">
    <property type="match status" value="1"/>
</dbReference>
<dbReference type="InterPro" id="IPR011989">
    <property type="entry name" value="ARM-like"/>
</dbReference>
<dbReference type="PROSITE" id="PS50893">
    <property type="entry name" value="ABC_TRANSPORTER_2"/>
    <property type="match status" value="2"/>
</dbReference>